<dbReference type="GO" id="GO:0008270">
    <property type="term" value="F:zinc ion binding"/>
    <property type="evidence" value="ECO:0007669"/>
    <property type="project" value="UniProtKB-KW"/>
</dbReference>
<dbReference type="GO" id="GO:0005768">
    <property type="term" value="C:endosome"/>
    <property type="evidence" value="ECO:0007669"/>
    <property type="project" value="TreeGrafter"/>
</dbReference>
<keyword evidence="3" id="KW-0479">Metal-binding</keyword>
<dbReference type="PANTHER" id="PTHR23323">
    <property type="entry name" value="VACUOLAR PROTEIN SORTING-ASSOCIATED PROTEIN"/>
    <property type="match status" value="1"/>
</dbReference>
<name>A0A2P1JI11_9CILI</name>
<dbReference type="GO" id="GO:0030897">
    <property type="term" value="C:HOPS complex"/>
    <property type="evidence" value="ECO:0007669"/>
    <property type="project" value="TreeGrafter"/>
</dbReference>
<dbReference type="EMBL" id="MG896217">
    <property type="protein sequence ID" value="AVN98119.1"/>
    <property type="molecule type" value="mRNA"/>
</dbReference>
<dbReference type="Pfam" id="PF23356">
    <property type="entry name" value="TPR_PEP5_VPS11"/>
    <property type="match status" value="1"/>
</dbReference>
<dbReference type="GO" id="GO:0030674">
    <property type="term" value="F:protein-macromolecule adaptor activity"/>
    <property type="evidence" value="ECO:0007669"/>
    <property type="project" value="TreeGrafter"/>
</dbReference>
<dbReference type="PROSITE" id="PS50089">
    <property type="entry name" value="ZF_RING_2"/>
    <property type="match status" value="1"/>
</dbReference>
<proteinExistence type="evidence at transcript level"/>
<evidence type="ECO:0000256" key="3">
    <source>
        <dbReference type="ARBA" id="ARBA00022723"/>
    </source>
</evidence>
<evidence type="ECO:0000256" key="2">
    <source>
        <dbReference type="ARBA" id="ARBA00007070"/>
    </source>
</evidence>
<sequence length="300" mass="34863">MLFEMYQVTEGVTMLCDMLELKNELMTYYMQTKDYESIERLCKQYGETEKNLWLQALTYFVSELAEDQNSLEAQKHLKSILASIENVQAISPLLVIEIVSKNKTLAFSILKDYLVKKIKKLQDYTTKNRKTIGKLSEDTDKTKQSIGTLRTTAQLFQLKECAECGKKLELPIFHFMCNHSFHDYCVSSESSMKECPKCVIQAQQVIDKKNQLMGQLENKEQFFKELKEGDRKFDVIAQYFGRGLFAGLDNLKDKQEDEKQKEKKEGGEEDEKDKEKEEDDSQFGQIVLNINILSQFLLLL</sequence>
<comment type="subcellular location">
    <subcellularLocation>
        <location evidence="1">Endomembrane system</location>
        <topology evidence="1">Peripheral membrane protein</topology>
    </subcellularLocation>
</comment>
<dbReference type="SUPFAM" id="SSF57850">
    <property type="entry name" value="RING/U-box"/>
    <property type="match status" value="1"/>
</dbReference>
<feature type="compositionally biased region" description="Acidic residues" evidence="8">
    <location>
        <begin position="267"/>
        <end position="281"/>
    </location>
</feature>
<keyword evidence="4 7" id="KW-0863">Zinc-finger</keyword>
<protein>
    <submittedName>
        <fullName evidence="10">Vps11</fullName>
    </submittedName>
</protein>
<evidence type="ECO:0000256" key="1">
    <source>
        <dbReference type="ARBA" id="ARBA00004184"/>
    </source>
</evidence>
<dbReference type="Pfam" id="PF12451">
    <property type="entry name" value="VPS11_C"/>
    <property type="match status" value="1"/>
</dbReference>
<dbReference type="InterPro" id="IPR001841">
    <property type="entry name" value="Znf_RING"/>
</dbReference>
<comment type="similarity">
    <text evidence="2">Belongs to the VPS11 family.</text>
</comment>
<evidence type="ECO:0000256" key="8">
    <source>
        <dbReference type="SAM" id="MobiDB-lite"/>
    </source>
</evidence>
<feature type="compositionally biased region" description="Basic and acidic residues" evidence="8">
    <location>
        <begin position="254"/>
        <end position="266"/>
    </location>
</feature>
<dbReference type="GO" id="GO:0007033">
    <property type="term" value="P:vacuole organization"/>
    <property type="evidence" value="ECO:0007669"/>
    <property type="project" value="TreeGrafter"/>
</dbReference>
<dbReference type="GO" id="GO:0048284">
    <property type="term" value="P:organelle fusion"/>
    <property type="evidence" value="ECO:0007669"/>
    <property type="project" value="TreeGrafter"/>
</dbReference>
<dbReference type="InterPro" id="IPR057308">
    <property type="entry name" value="CHCR_PEP5_VPS11"/>
</dbReference>
<dbReference type="GO" id="GO:0007032">
    <property type="term" value="P:endosome organization"/>
    <property type="evidence" value="ECO:0007669"/>
    <property type="project" value="TreeGrafter"/>
</dbReference>
<reference evidence="10" key="1">
    <citation type="journal article" date="2018" name="Curr. Biol.">
        <title>Remodeling the Specificity of an Endosomal CORVET Tether Underlies Formation of Regulated Secretory Vesicles in the Ciliate Tetrahymena thermophila.</title>
        <authorList>
            <person name="Sparvoli D."/>
            <person name="Richardson E."/>
            <person name="Osakada H."/>
            <person name="Lan X."/>
            <person name="Iwamoto M."/>
            <person name="Bowman G.R."/>
            <person name="Kontur C."/>
            <person name="Bourland W.A."/>
            <person name="Lynn D.H."/>
            <person name="Pritchard J.K."/>
            <person name="Haraguchi T."/>
            <person name="Dacks J.B."/>
            <person name="Turkewitz A.P."/>
        </authorList>
    </citation>
    <scope>NUCLEOTIDE SEQUENCE</scope>
</reference>
<organism evidence="10">
    <name type="scientific">Castula fusca</name>
    <dbReference type="NCBI Taxonomy" id="1454043"/>
    <lineage>
        <taxon>Eukaryota</taxon>
        <taxon>Sar</taxon>
        <taxon>Alveolata</taxon>
        <taxon>Ciliophora</taxon>
        <taxon>Intramacronucleata</taxon>
        <taxon>Armophorea</taxon>
        <taxon>Metopida</taxon>
        <taxon>Metopidae</taxon>
        <taxon>Castula</taxon>
    </lineage>
</organism>
<keyword evidence="5" id="KW-0862">Zinc</keyword>
<feature type="domain" description="RING-type" evidence="9">
    <location>
        <begin position="161"/>
        <end position="198"/>
    </location>
</feature>
<dbReference type="PANTHER" id="PTHR23323:SF24">
    <property type="entry name" value="VACUOLAR PROTEIN SORTING-ASSOCIATED PROTEIN 11 HOMOLOG"/>
    <property type="match status" value="1"/>
</dbReference>
<dbReference type="Pfam" id="PF17122">
    <property type="entry name" value="zf-C3H2C3"/>
    <property type="match status" value="1"/>
</dbReference>
<evidence type="ECO:0000313" key="10">
    <source>
        <dbReference type="EMBL" id="AVN98119.1"/>
    </source>
</evidence>
<feature type="region of interest" description="Disordered" evidence="8">
    <location>
        <begin position="254"/>
        <end position="281"/>
    </location>
</feature>
<evidence type="ECO:0000256" key="4">
    <source>
        <dbReference type="ARBA" id="ARBA00022771"/>
    </source>
</evidence>
<keyword evidence="6" id="KW-0472">Membrane</keyword>
<evidence type="ECO:0000256" key="5">
    <source>
        <dbReference type="ARBA" id="ARBA00022833"/>
    </source>
</evidence>
<dbReference type="InterPro" id="IPR024763">
    <property type="entry name" value="VPS11_C"/>
</dbReference>
<evidence type="ECO:0000256" key="6">
    <source>
        <dbReference type="ARBA" id="ARBA00023136"/>
    </source>
</evidence>
<dbReference type="GO" id="GO:0006904">
    <property type="term" value="P:vesicle docking involved in exocytosis"/>
    <property type="evidence" value="ECO:0007669"/>
    <property type="project" value="TreeGrafter"/>
</dbReference>
<dbReference type="AlphaFoldDB" id="A0A2P1JI11"/>
<accession>A0A2P1JI11</accession>
<evidence type="ECO:0000256" key="7">
    <source>
        <dbReference type="PROSITE-ProRule" id="PRU00175"/>
    </source>
</evidence>
<evidence type="ECO:0000259" key="9">
    <source>
        <dbReference type="PROSITE" id="PS50089"/>
    </source>
</evidence>